<dbReference type="GO" id="GO:0016491">
    <property type="term" value="F:oxidoreductase activity"/>
    <property type="evidence" value="ECO:0007669"/>
    <property type="project" value="InterPro"/>
</dbReference>
<evidence type="ECO:0000256" key="2">
    <source>
        <dbReference type="ARBA" id="ARBA00023008"/>
    </source>
</evidence>
<gene>
    <name evidence="5" type="ORF">P280DRAFT_474317</name>
</gene>
<evidence type="ECO:0000259" key="4">
    <source>
        <dbReference type="PROSITE" id="PS00498"/>
    </source>
</evidence>
<dbReference type="SUPFAM" id="SSF48056">
    <property type="entry name" value="Di-copper centre-containing domain"/>
    <property type="match status" value="1"/>
</dbReference>
<feature type="signal peptide" evidence="3">
    <location>
        <begin position="1"/>
        <end position="19"/>
    </location>
</feature>
<evidence type="ECO:0000313" key="5">
    <source>
        <dbReference type="EMBL" id="KAF2634875.1"/>
    </source>
</evidence>
<dbReference type="EMBL" id="MU006813">
    <property type="protein sequence ID" value="KAF2634875.1"/>
    <property type="molecule type" value="Genomic_DNA"/>
</dbReference>
<keyword evidence="2" id="KW-0186">Copper</keyword>
<evidence type="ECO:0000256" key="3">
    <source>
        <dbReference type="SAM" id="SignalP"/>
    </source>
</evidence>
<feature type="domain" description="Tyrosinase copper-binding" evidence="4">
    <location>
        <begin position="230"/>
        <end position="241"/>
    </location>
</feature>
<dbReference type="InterPro" id="IPR050316">
    <property type="entry name" value="Tyrosinase/Hemocyanin"/>
</dbReference>
<keyword evidence="3" id="KW-0732">Signal</keyword>
<proteinExistence type="predicted"/>
<protein>
    <submittedName>
        <fullName evidence="5">Di-copper centre-containing protein</fullName>
    </submittedName>
</protein>
<dbReference type="PROSITE" id="PS00498">
    <property type="entry name" value="TYROSINASE_2"/>
    <property type="match status" value="1"/>
</dbReference>
<dbReference type="PRINTS" id="PR00092">
    <property type="entry name" value="TYROSINASE"/>
</dbReference>
<reference evidence="5" key="1">
    <citation type="journal article" date="2020" name="Stud. Mycol.">
        <title>101 Dothideomycetes genomes: a test case for predicting lifestyles and emergence of pathogens.</title>
        <authorList>
            <person name="Haridas S."/>
            <person name="Albert R."/>
            <person name="Binder M."/>
            <person name="Bloem J."/>
            <person name="Labutti K."/>
            <person name="Salamov A."/>
            <person name="Andreopoulos B."/>
            <person name="Baker S."/>
            <person name="Barry K."/>
            <person name="Bills G."/>
            <person name="Bluhm B."/>
            <person name="Cannon C."/>
            <person name="Castanera R."/>
            <person name="Culley D."/>
            <person name="Daum C."/>
            <person name="Ezra D."/>
            <person name="Gonzalez J."/>
            <person name="Henrissat B."/>
            <person name="Kuo A."/>
            <person name="Liang C."/>
            <person name="Lipzen A."/>
            <person name="Lutzoni F."/>
            <person name="Magnuson J."/>
            <person name="Mondo S."/>
            <person name="Nolan M."/>
            <person name="Ohm R."/>
            <person name="Pangilinan J."/>
            <person name="Park H.-J."/>
            <person name="Ramirez L."/>
            <person name="Alfaro M."/>
            <person name="Sun H."/>
            <person name="Tritt A."/>
            <person name="Yoshinaga Y."/>
            <person name="Zwiers L.-H."/>
            <person name="Turgeon B."/>
            <person name="Goodwin S."/>
            <person name="Spatafora J."/>
            <person name="Crous P."/>
            <person name="Grigoriev I."/>
        </authorList>
    </citation>
    <scope>NUCLEOTIDE SEQUENCE</scope>
    <source>
        <strain evidence="5">CBS 473.64</strain>
    </source>
</reference>
<evidence type="ECO:0000313" key="6">
    <source>
        <dbReference type="Proteomes" id="UP000799753"/>
    </source>
</evidence>
<dbReference type="OrthoDB" id="6132182at2759"/>
<dbReference type="PANTHER" id="PTHR11474:SF126">
    <property type="entry name" value="TYROSINASE-LIKE PROTEIN TYR-1-RELATED"/>
    <property type="match status" value="1"/>
</dbReference>
<name>A0A6A6RIC1_9PLEO</name>
<organism evidence="5 6">
    <name type="scientific">Massarina eburnea CBS 473.64</name>
    <dbReference type="NCBI Taxonomy" id="1395130"/>
    <lineage>
        <taxon>Eukaryota</taxon>
        <taxon>Fungi</taxon>
        <taxon>Dikarya</taxon>
        <taxon>Ascomycota</taxon>
        <taxon>Pezizomycotina</taxon>
        <taxon>Dothideomycetes</taxon>
        <taxon>Pleosporomycetidae</taxon>
        <taxon>Pleosporales</taxon>
        <taxon>Massarineae</taxon>
        <taxon>Massarinaceae</taxon>
        <taxon>Massarina</taxon>
    </lineage>
</organism>
<accession>A0A6A6RIC1</accession>
<sequence length="343" mass="37957">MKLTSLSIIAALLAQTATSAPVQRAECTTKSQRKAWHTLTTDEKHAYIEAEQCLMSLPPKFGLLGPSSRFDEFVTLHVMVAPEYHFTGSFLPYHRLMVQNHFLALRDECNYKGAQPYWNETLDAGNFKASVVLDPETGFGGDGGGEKGCVQDGPFKDYVSGVGPYANSSAHCITRKIDECQSSKAAKVHVDKCMEKQTFNDFWPCIEENPHDGLHQGMGGLMRYFGSPGDPLFYLHHTYMDKVWWQWQSAAPSSRLFDISGQNALYTLPPSFSETDICGVPPSPDDMPPLVSAEVGRIMAEGDAALETTLGHILHLPGLWDNQTTVGDVMDIQGGFLCYEYDD</sequence>
<dbReference type="Proteomes" id="UP000799753">
    <property type="component" value="Unassembled WGS sequence"/>
</dbReference>
<dbReference type="InterPro" id="IPR002227">
    <property type="entry name" value="Tyrosinase_Cu-bd"/>
</dbReference>
<feature type="chain" id="PRO_5025568354" evidence="3">
    <location>
        <begin position="20"/>
        <end position="343"/>
    </location>
</feature>
<dbReference type="Pfam" id="PF00264">
    <property type="entry name" value="Tyrosinase"/>
    <property type="match status" value="1"/>
</dbReference>
<dbReference type="PANTHER" id="PTHR11474">
    <property type="entry name" value="TYROSINASE FAMILY MEMBER"/>
    <property type="match status" value="1"/>
</dbReference>
<evidence type="ECO:0000256" key="1">
    <source>
        <dbReference type="ARBA" id="ARBA00022723"/>
    </source>
</evidence>
<dbReference type="GO" id="GO:0046872">
    <property type="term" value="F:metal ion binding"/>
    <property type="evidence" value="ECO:0007669"/>
    <property type="project" value="UniProtKB-KW"/>
</dbReference>
<dbReference type="Gene3D" id="1.10.1280.10">
    <property type="entry name" value="Di-copper center containing domain from catechol oxidase"/>
    <property type="match status" value="1"/>
</dbReference>
<dbReference type="AlphaFoldDB" id="A0A6A6RIC1"/>
<keyword evidence="1" id="KW-0479">Metal-binding</keyword>
<dbReference type="InterPro" id="IPR008922">
    <property type="entry name" value="Di-copper_centre_dom_sf"/>
</dbReference>
<keyword evidence="6" id="KW-1185">Reference proteome</keyword>